<proteinExistence type="predicted"/>
<dbReference type="Proteomes" id="UP000522720">
    <property type="component" value="Unassembled WGS sequence"/>
</dbReference>
<keyword evidence="2" id="KW-1185">Reference proteome</keyword>
<dbReference type="PANTHER" id="PTHR11799:SF12">
    <property type="entry name" value="PARAOXONASE-RELATED"/>
    <property type="match status" value="1"/>
</dbReference>
<evidence type="ECO:0000313" key="1">
    <source>
        <dbReference type="EMBL" id="NKZ19730.1"/>
    </source>
</evidence>
<dbReference type="Gene3D" id="2.120.10.30">
    <property type="entry name" value="TolB, C-terminal domain"/>
    <property type="match status" value="1"/>
</dbReference>
<accession>A0A7X6S0V8</accession>
<sequence>MTKQKFRKRLLATLLSLMALLAIGFGGSYLYYSTGHQTEDPEGLASIQGLNNAEDMVQLGDSQWVLTGNLGDKSWEKGGLYLIDAKTMTWEEAEIDFSAAPVAGYETIKEPELFSAHGIAMKQLDDTSFEIYAVNHGGRESVEVFDLSIAGDKPQISWKGSVPTPDGMVGNSVAPLSDGFLVTIPMIETDAGTFTDFLAGKATGTVYKWTAEAGYQELPQARLAGNNGIAVSPDEKWAFINGYSDKTVTRISLVDDTAKPVTVPVSFLPDNIRYSSDGSLLVTGQDTHILTVVLLTNGTDIGVSPSDTAVAELDPDTMIVTEVLDLPTFRAFGGGTTALYVGDDLWVSSFRAQRIMVVPDAK</sequence>
<dbReference type="RefSeq" id="WP_168548485.1">
    <property type="nucleotide sequence ID" value="NZ_JAAXPR010000003.1"/>
</dbReference>
<evidence type="ECO:0008006" key="3">
    <source>
        <dbReference type="Google" id="ProtNLM"/>
    </source>
</evidence>
<dbReference type="InterPro" id="IPR051288">
    <property type="entry name" value="Serum_paraoxonase/arylesterase"/>
</dbReference>
<dbReference type="EMBL" id="JAAXPR010000003">
    <property type="protein sequence ID" value="NKZ19730.1"/>
    <property type="molecule type" value="Genomic_DNA"/>
</dbReference>
<organism evidence="1 2">
    <name type="scientific">Streptococcus ovuberis</name>
    <dbReference type="NCBI Taxonomy" id="1936207"/>
    <lineage>
        <taxon>Bacteria</taxon>
        <taxon>Bacillati</taxon>
        <taxon>Bacillota</taxon>
        <taxon>Bacilli</taxon>
        <taxon>Lactobacillales</taxon>
        <taxon>Streptococcaceae</taxon>
        <taxon>Streptococcus</taxon>
    </lineage>
</organism>
<gene>
    <name evidence="1" type="ORF">HF992_02515</name>
</gene>
<dbReference type="InterPro" id="IPR011042">
    <property type="entry name" value="6-blade_b-propeller_TolB-like"/>
</dbReference>
<dbReference type="AlphaFoldDB" id="A0A7X6S0V8"/>
<evidence type="ECO:0000313" key="2">
    <source>
        <dbReference type="Proteomes" id="UP000522720"/>
    </source>
</evidence>
<protein>
    <recommendedName>
        <fullName evidence="3">SMP-30/Gluconolactonase/LRE-like region domain-containing protein</fullName>
    </recommendedName>
</protein>
<dbReference type="PANTHER" id="PTHR11799">
    <property type="entry name" value="PARAOXONASE"/>
    <property type="match status" value="1"/>
</dbReference>
<name>A0A7X6S0V8_9STRE</name>
<dbReference type="SUPFAM" id="SSF63829">
    <property type="entry name" value="Calcium-dependent phosphotriesterase"/>
    <property type="match status" value="1"/>
</dbReference>
<comment type="caution">
    <text evidence="1">The sequence shown here is derived from an EMBL/GenBank/DDBJ whole genome shotgun (WGS) entry which is preliminary data.</text>
</comment>
<reference evidence="1 2" key="1">
    <citation type="submission" date="2020-04" db="EMBL/GenBank/DDBJ databases">
        <title>MicrobeNet Type strains.</title>
        <authorList>
            <person name="Nicholson A.C."/>
        </authorList>
    </citation>
    <scope>NUCLEOTIDE SEQUENCE [LARGE SCALE GENOMIC DNA]</scope>
    <source>
        <strain evidence="1 2">CCUG 69612</strain>
    </source>
</reference>